<dbReference type="PANTHER" id="PTHR27002">
    <property type="entry name" value="RECEPTOR-LIKE SERINE/THREONINE-PROTEIN KINASE SD1-8"/>
    <property type="match status" value="1"/>
</dbReference>
<sequence>MSPEYVVDGKFSVKSDVFSFGVLLLEIVSGKKNRTFQHPDHHHNLVGHAWLLWREGRARELADNFYELSLIEFEVLKCIHIGLLCVQKLPEDRPTMASVVVMLSNEGVTLPQPKEPGFFTERSCTATDASTSEERCLTHNVVTITVLEAR</sequence>
<dbReference type="InterPro" id="IPR001245">
    <property type="entry name" value="Ser-Thr/Tyr_kinase_cat_dom"/>
</dbReference>
<accession>A0ABD1Q9M3</accession>
<comment type="caution">
    <text evidence="7">The sequence shown here is derived from an EMBL/GenBank/DDBJ whole genome shotgun (WGS) entry which is preliminary data.</text>
</comment>
<evidence type="ECO:0000256" key="3">
    <source>
        <dbReference type="ARBA" id="ARBA00022741"/>
    </source>
</evidence>
<dbReference type="Proteomes" id="UP001604277">
    <property type="component" value="Unassembled WGS sequence"/>
</dbReference>
<dbReference type="Gene3D" id="1.10.510.10">
    <property type="entry name" value="Transferase(Phosphotransferase) domain 1"/>
    <property type="match status" value="1"/>
</dbReference>
<dbReference type="InterPro" id="IPR011009">
    <property type="entry name" value="Kinase-like_dom_sf"/>
</dbReference>
<evidence type="ECO:0000256" key="1">
    <source>
        <dbReference type="ARBA" id="ARBA00022527"/>
    </source>
</evidence>
<keyword evidence="3" id="KW-0547">Nucleotide-binding</keyword>
<dbReference type="Pfam" id="PF11883">
    <property type="entry name" value="DUF3403"/>
    <property type="match status" value="1"/>
</dbReference>
<evidence type="ECO:0000256" key="4">
    <source>
        <dbReference type="ARBA" id="ARBA00022777"/>
    </source>
</evidence>
<evidence type="ECO:0000313" key="7">
    <source>
        <dbReference type="EMBL" id="KAL2472870.1"/>
    </source>
</evidence>
<dbReference type="PROSITE" id="PS50011">
    <property type="entry name" value="PROTEIN_KINASE_DOM"/>
    <property type="match status" value="1"/>
</dbReference>
<reference evidence="8" key="1">
    <citation type="submission" date="2024-07" db="EMBL/GenBank/DDBJ databases">
        <title>Two chromosome-level genome assemblies of Korean endemic species Abeliophyllum distichum and Forsythia ovata (Oleaceae).</title>
        <authorList>
            <person name="Jang H."/>
        </authorList>
    </citation>
    <scope>NUCLEOTIDE SEQUENCE [LARGE SCALE GENOMIC DNA]</scope>
</reference>
<dbReference type="InterPro" id="IPR000719">
    <property type="entry name" value="Prot_kinase_dom"/>
</dbReference>
<feature type="domain" description="Protein kinase" evidence="6">
    <location>
        <begin position="1"/>
        <end position="108"/>
    </location>
</feature>
<keyword evidence="1" id="KW-0723">Serine/threonine-protein kinase</keyword>
<proteinExistence type="predicted"/>
<dbReference type="EMBL" id="JBFOLJ010000015">
    <property type="protein sequence ID" value="KAL2472870.1"/>
    <property type="molecule type" value="Genomic_DNA"/>
</dbReference>
<dbReference type="PANTHER" id="PTHR27002:SF214">
    <property type="entry name" value="RECEPTOR-LIKE SERINE_THREONINE-PROTEIN KINASE"/>
    <property type="match status" value="1"/>
</dbReference>
<dbReference type="AlphaFoldDB" id="A0ABD1Q9M3"/>
<keyword evidence="2" id="KW-0808">Transferase</keyword>
<evidence type="ECO:0000259" key="6">
    <source>
        <dbReference type="PROSITE" id="PS50011"/>
    </source>
</evidence>
<evidence type="ECO:0000256" key="5">
    <source>
        <dbReference type="ARBA" id="ARBA00022840"/>
    </source>
</evidence>
<dbReference type="InterPro" id="IPR021820">
    <property type="entry name" value="S-locus_recpt_kinase_C"/>
</dbReference>
<gene>
    <name evidence="7" type="ORF">Fot_48606</name>
</gene>
<keyword evidence="8" id="KW-1185">Reference proteome</keyword>
<dbReference type="GO" id="GO:0004674">
    <property type="term" value="F:protein serine/threonine kinase activity"/>
    <property type="evidence" value="ECO:0007669"/>
    <property type="project" value="UniProtKB-KW"/>
</dbReference>
<name>A0ABD1Q9M3_9LAMI</name>
<dbReference type="GO" id="GO:0005524">
    <property type="term" value="F:ATP binding"/>
    <property type="evidence" value="ECO:0007669"/>
    <property type="project" value="UniProtKB-KW"/>
</dbReference>
<keyword evidence="4" id="KW-0418">Kinase</keyword>
<evidence type="ECO:0000313" key="8">
    <source>
        <dbReference type="Proteomes" id="UP001604277"/>
    </source>
</evidence>
<evidence type="ECO:0000256" key="2">
    <source>
        <dbReference type="ARBA" id="ARBA00022679"/>
    </source>
</evidence>
<organism evidence="7 8">
    <name type="scientific">Forsythia ovata</name>
    <dbReference type="NCBI Taxonomy" id="205694"/>
    <lineage>
        <taxon>Eukaryota</taxon>
        <taxon>Viridiplantae</taxon>
        <taxon>Streptophyta</taxon>
        <taxon>Embryophyta</taxon>
        <taxon>Tracheophyta</taxon>
        <taxon>Spermatophyta</taxon>
        <taxon>Magnoliopsida</taxon>
        <taxon>eudicotyledons</taxon>
        <taxon>Gunneridae</taxon>
        <taxon>Pentapetalae</taxon>
        <taxon>asterids</taxon>
        <taxon>lamiids</taxon>
        <taxon>Lamiales</taxon>
        <taxon>Oleaceae</taxon>
        <taxon>Forsythieae</taxon>
        <taxon>Forsythia</taxon>
    </lineage>
</organism>
<dbReference type="Pfam" id="PF07714">
    <property type="entry name" value="PK_Tyr_Ser-Thr"/>
    <property type="match status" value="1"/>
</dbReference>
<dbReference type="SUPFAM" id="SSF56112">
    <property type="entry name" value="Protein kinase-like (PK-like)"/>
    <property type="match status" value="1"/>
</dbReference>
<protein>
    <submittedName>
        <fullName evidence="7">Receptor-like serine/threonine-protein kinase SD1-7</fullName>
    </submittedName>
</protein>
<keyword evidence="5" id="KW-0067">ATP-binding</keyword>